<feature type="transmembrane region" description="Helical" evidence="3">
    <location>
        <begin position="120"/>
        <end position="140"/>
    </location>
</feature>
<evidence type="ECO:0000256" key="3">
    <source>
        <dbReference type="SAM" id="Phobius"/>
    </source>
</evidence>
<dbReference type="AlphaFoldDB" id="A0A542ZPM6"/>
<feature type="transmembrane region" description="Helical" evidence="3">
    <location>
        <begin position="202"/>
        <end position="222"/>
    </location>
</feature>
<dbReference type="GO" id="GO:0022857">
    <property type="term" value="F:transmembrane transporter activity"/>
    <property type="evidence" value="ECO:0007669"/>
    <property type="project" value="InterPro"/>
</dbReference>
<evidence type="ECO:0000313" key="5">
    <source>
        <dbReference type="EMBL" id="TQL62312.1"/>
    </source>
</evidence>
<dbReference type="Proteomes" id="UP000316196">
    <property type="component" value="Unassembled WGS sequence"/>
</dbReference>
<comment type="caution">
    <text evidence="5">The sequence shown here is derived from an EMBL/GenBank/DDBJ whole genome shotgun (WGS) entry which is preliminary data.</text>
</comment>
<dbReference type="PANTHER" id="PTHR31082:SF4">
    <property type="entry name" value="PHEROMONE-REGULATED MEMBRANE PROTEIN 10"/>
    <property type="match status" value="1"/>
</dbReference>
<accession>A0A542ZPM6</accession>
<sequence length="444" mass="47274">MPSSTSRSANSVALQSRRLLAYLGAAMVAASHPVHEVEDEVRRVARFLGYPDCQVGALPTGINVALETGDPATYERSGAGLTLDQITELNSVRRQIMSGRMDEHSAITALTTLRSRKPRFGRWATILGGTVMSLGVAGIMQPGVANMLYVTIASFVVMLLLDFSSGRAMFRTLIPTVAAFTVALGAFALSANHLLIGPMRTILPGVVILLPGGMLVTGMAELAANHAVAGASRLTNGIIQLMLLAFGISVAAWVMQVPISEFANFRVSAFSSALPIIGLALMCLGIMVMDSVEWRLWPWVAGVLVATFLAQLLGQELGGSGNVSSFLGAFVASFCSSLASILQPNLPRMVAFQPSFWLIVPGALGLFSTTQLGAEPSLVLTTVISIITVLASIAMGLLFGSAAFRAVQIALEAERRRAARARRRQQINRERKRQAARPDRSAPK</sequence>
<feature type="transmembrane region" description="Helical" evidence="3">
    <location>
        <begin position="267"/>
        <end position="289"/>
    </location>
</feature>
<gene>
    <name evidence="5" type="ORF">FB460_0083</name>
</gene>
<reference evidence="5 6" key="1">
    <citation type="submission" date="2019-06" db="EMBL/GenBank/DDBJ databases">
        <title>Sequencing the genomes of 1000 actinobacteria strains.</title>
        <authorList>
            <person name="Klenk H.-P."/>
        </authorList>
    </citation>
    <scope>NUCLEOTIDE SEQUENCE [LARGE SCALE GENOMIC DNA]</scope>
    <source>
        <strain evidence="5 6">DSM 8251</strain>
    </source>
</reference>
<keyword evidence="3" id="KW-1133">Transmembrane helix</keyword>
<protein>
    <submittedName>
        <fullName evidence="5">Uncharacterized membrane protein YjjP (DUF1212 family)</fullName>
    </submittedName>
</protein>
<feature type="transmembrane region" description="Helical" evidence="3">
    <location>
        <begin position="296"/>
        <end position="314"/>
    </location>
</feature>
<evidence type="ECO:0000256" key="1">
    <source>
        <dbReference type="ARBA" id="ARBA00034125"/>
    </source>
</evidence>
<feature type="transmembrane region" description="Helical" evidence="3">
    <location>
        <begin position="355"/>
        <end position="374"/>
    </location>
</feature>
<dbReference type="RefSeq" id="WP_142092182.1">
    <property type="nucleotide sequence ID" value="NZ_BAAAMD010000003.1"/>
</dbReference>
<feature type="domain" description="Threonine/serine exporter-like N-terminal" evidence="4">
    <location>
        <begin position="19"/>
        <end position="252"/>
    </location>
</feature>
<feature type="transmembrane region" description="Helical" evidence="3">
    <location>
        <begin position="380"/>
        <end position="407"/>
    </location>
</feature>
<feature type="compositionally biased region" description="Basic residues" evidence="2">
    <location>
        <begin position="421"/>
        <end position="435"/>
    </location>
</feature>
<keyword evidence="3" id="KW-0812">Transmembrane</keyword>
<feature type="transmembrane region" description="Helical" evidence="3">
    <location>
        <begin position="146"/>
        <end position="164"/>
    </location>
</feature>
<dbReference type="PANTHER" id="PTHR31082">
    <property type="entry name" value="PHEROMONE-REGULATED MEMBRANE PROTEIN 10"/>
    <property type="match status" value="1"/>
</dbReference>
<keyword evidence="3" id="KW-0472">Membrane</keyword>
<evidence type="ECO:0000256" key="2">
    <source>
        <dbReference type="SAM" id="MobiDB-lite"/>
    </source>
</evidence>
<feature type="region of interest" description="Disordered" evidence="2">
    <location>
        <begin position="421"/>
        <end position="444"/>
    </location>
</feature>
<proteinExistence type="inferred from homology"/>
<evidence type="ECO:0000259" key="4">
    <source>
        <dbReference type="Pfam" id="PF06738"/>
    </source>
</evidence>
<organism evidence="5 6">
    <name type="scientific">Propioniferax innocua</name>
    <dbReference type="NCBI Taxonomy" id="1753"/>
    <lineage>
        <taxon>Bacteria</taxon>
        <taxon>Bacillati</taxon>
        <taxon>Actinomycetota</taxon>
        <taxon>Actinomycetes</taxon>
        <taxon>Propionibacteriales</taxon>
        <taxon>Propionibacteriaceae</taxon>
        <taxon>Propioniferax</taxon>
    </lineage>
</organism>
<keyword evidence="6" id="KW-1185">Reference proteome</keyword>
<comment type="similarity">
    <text evidence="1">Belongs to the ThrE exporter (TC 2.A.79) family.</text>
</comment>
<feature type="transmembrane region" description="Helical" evidence="3">
    <location>
        <begin position="326"/>
        <end position="343"/>
    </location>
</feature>
<dbReference type="Pfam" id="PF06738">
    <property type="entry name" value="ThrE"/>
    <property type="match status" value="1"/>
</dbReference>
<dbReference type="InterPro" id="IPR051361">
    <property type="entry name" value="ThrE/Ser_Exporter"/>
</dbReference>
<dbReference type="OrthoDB" id="235893at2"/>
<dbReference type="EMBL" id="VFOR01000001">
    <property type="protein sequence ID" value="TQL62312.1"/>
    <property type="molecule type" value="Genomic_DNA"/>
</dbReference>
<feature type="transmembrane region" description="Helical" evidence="3">
    <location>
        <begin position="234"/>
        <end position="255"/>
    </location>
</feature>
<name>A0A542ZPM6_9ACTN</name>
<dbReference type="InterPro" id="IPR010619">
    <property type="entry name" value="ThrE-like_N"/>
</dbReference>
<evidence type="ECO:0000313" key="6">
    <source>
        <dbReference type="Proteomes" id="UP000316196"/>
    </source>
</evidence>
<feature type="transmembrane region" description="Helical" evidence="3">
    <location>
        <begin position="176"/>
        <end position="196"/>
    </location>
</feature>